<protein>
    <submittedName>
        <fullName evidence="2">Uncharacterized protein</fullName>
    </submittedName>
</protein>
<dbReference type="OrthoDB" id="4359806at2759"/>
<dbReference type="Proteomes" id="UP000635477">
    <property type="component" value="Unassembled WGS sequence"/>
</dbReference>
<proteinExistence type="predicted"/>
<dbReference type="EMBL" id="JABEYC010000534">
    <property type="protein sequence ID" value="KAF4976446.1"/>
    <property type="molecule type" value="Genomic_DNA"/>
</dbReference>
<feature type="signal peptide" evidence="1">
    <location>
        <begin position="1"/>
        <end position="20"/>
    </location>
</feature>
<comment type="caution">
    <text evidence="2">The sequence shown here is derived from an EMBL/GenBank/DDBJ whole genome shotgun (WGS) entry which is preliminary data.</text>
</comment>
<organism evidence="2 3">
    <name type="scientific">Fusarium zealandicum</name>
    <dbReference type="NCBI Taxonomy" id="1053134"/>
    <lineage>
        <taxon>Eukaryota</taxon>
        <taxon>Fungi</taxon>
        <taxon>Dikarya</taxon>
        <taxon>Ascomycota</taxon>
        <taxon>Pezizomycotina</taxon>
        <taxon>Sordariomycetes</taxon>
        <taxon>Hypocreomycetidae</taxon>
        <taxon>Hypocreales</taxon>
        <taxon>Nectriaceae</taxon>
        <taxon>Fusarium</taxon>
        <taxon>Fusarium staphyleae species complex</taxon>
    </lineage>
</organism>
<reference evidence="2" key="2">
    <citation type="submission" date="2020-05" db="EMBL/GenBank/DDBJ databases">
        <authorList>
            <person name="Kim H.-S."/>
            <person name="Proctor R.H."/>
            <person name="Brown D.W."/>
        </authorList>
    </citation>
    <scope>NUCLEOTIDE SEQUENCE</scope>
    <source>
        <strain evidence="2">NRRL 22465</strain>
    </source>
</reference>
<feature type="chain" id="PRO_5034316274" evidence="1">
    <location>
        <begin position="21"/>
        <end position="257"/>
    </location>
</feature>
<name>A0A8H4XJ11_9HYPO</name>
<keyword evidence="3" id="KW-1185">Reference proteome</keyword>
<gene>
    <name evidence="2" type="ORF">FZEAL_6884</name>
</gene>
<sequence length="257" mass="28769">MKITAAILTLLIARRVAADAQVVDIQFGDTATLNLLREAAEARAAGDYEGAAEIRKALRYPSSKPESVAWQTDCSVSASFEAEIYVVPDLTRAPKEVQWAMEYLDEYWKTDDGGDLPYPGDFDRFMHPGGFRVMRVDYKDLPWTVRQYREELLAEGTAMQRKFIAELNGVAFFAPGVVTWLGPLFAGTNVKLGENACQDELVTISNFLRKKTSGDDVRFDFSYQSRVQVGNSVTVELQAKKRSKATTAQEGFRNEEL</sequence>
<evidence type="ECO:0000256" key="1">
    <source>
        <dbReference type="SAM" id="SignalP"/>
    </source>
</evidence>
<dbReference type="AlphaFoldDB" id="A0A8H4XJ11"/>
<evidence type="ECO:0000313" key="3">
    <source>
        <dbReference type="Proteomes" id="UP000635477"/>
    </source>
</evidence>
<accession>A0A8H4XJ11</accession>
<reference evidence="2" key="1">
    <citation type="journal article" date="2020" name="BMC Genomics">
        <title>Correction to: Identification and distribution of gene clusters required for synthesis of sphingolipid metabolism inhibitors in diverse species of the filamentous fungus Fusarium.</title>
        <authorList>
            <person name="Kim H.S."/>
            <person name="Lohmar J.M."/>
            <person name="Busman M."/>
            <person name="Brown D.W."/>
            <person name="Naumann T.A."/>
            <person name="Divon H.H."/>
            <person name="Lysoe E."/>
            <person name="Uhlig S."/>
            <person name="Proctor R.H."/>
        </authorList>
    </citation>
    <scope>NUCLEOTIDE SEQUENCE</scope>
    <source>
        <strain evidence="2">NRRL 22465</strain>
    </source>
</reference>
<keyword evidence="1" id="KW-0732">Signal</keyword>
<evidence type="ECO:0000313" key="2">
    <source>
        <dbReference type="EMBL" id="KAF4976446.1"/>
    </source>
</evidence>